<dbReference type="PANTHER" id="PTHR37817">
    <property type="entry name" value="N-ACETYLTRANSFERASE EIS"/>
    <property type="match status" value="1"/>
</dbReference>
<dbReference type="PANTHER" id="PTHR37817:SF1">
    <property type="entry name" value="N-ACETYLTRANSFERASE EIS"/>
    <property type="match status" value="1"/>
</dbReference>
<reference evidence="7 8" key="1">
    <citation type="submission" date="2019-01" db="EMBL/GenBank/DDBJ databases">
        <title>Agromyces.</title>
        <authorList>
            <person name="Li J."/>
        </authorList>
    </citation>
    <scope>NUCLEOTIDE SEQUENCE [LARGE SCALE GENOMIC DNA]</scope>
    <source>
        <strain evidence="7 8">DSM 15934</strain>
    </source>
</reference>
<dbReference type="InterPro" id="IPR022902">
    <property type="entry name" value="NAcTrfase_Eis"/>
</dbReference>
<comment type="similarity">
    <text evidence="1 4">Belongs to the acetyltransferase Eis family.</text>
</comment>
<evidence type="ECO:0000256" key="5">
    <source>
        <dbReference type="SAM" id="MobiDB-lite"/>
    </source>
</evidence>
<evidence type="ECO:0000313" key="7">
    <source>
        <dbReference type="EMBL" id="RXZ73064.1"/>
    </source>
</evidence>
<dbReference type="Pfam" id="PF13527">
    <property type="entry name" value="Acetyltransf_9"/>
    <property type="match status" value="1"/>
</dbReference>
<evidence type="ECO:0000256" key="4">
    <source>
        <dbReference type="HAMAP-Rule" id="MF_01812"/>
    </source>
</evidence>
<keyword evidence="2 4" id="KW-0808">Transferase</keyword>
<keyword evidence="8" id="KW-1185">Reference proteome</keyword>
<dbReference type="InterPro" id="IPR036527">
    <property type="entry name" value="SCP2_sterol-bd_dom_sf"/>
</dbReference>
<dbReference type="InterPro" id="IPR000182">
    <property type="entry name" value="GNAT_dom"/>
</dbReference>
<dbReference type="GO" id="GO:0034069">
    <property type="term" value="F:aminoglycoside N-acetyltransferase activity"/>
    <property type="evidence" value="ECO:0007669"/>
    <property type="project" value="TreeGrafter"/>
</dbReference>
<gene>
    <name evidence="7" type="ORF">ESP51_02280</name>
</gene>
<keyword evidence="3 4" id="KW-0012">Acyltransferase</keyword>
<dbReference type="InterPro" id="IPR016181">
    <property type="entry name" value="Acyl_CoA_acyltransferase"/>
</dbReference>
<evidence type="ECO:0000256" key="2">
    <source>
        <dbReference type="ARBA" id="ARBA00022679"/>
    </source>
</evidence>
<feature type="binding site" evidence="4">
    <location>
        <begin position="118"/>
        <end position="123"/>
    </location>
    <ligand>
        <name>acetyl-CoA</name>
        <dbReference type="ChEBI" id="CHEBI:57288"/>
    </ligand>
</feature>
<dbReference type="Pfam" id="PF13530">
    <property type="entry name" value="SCP2_2"/>
    <property type="match status" value="1"/>
</dbReference>
<dbReference type="SUPFAM" id="SSF55729">
    <property type="entry name" value="Acyl-CoA N-acyltransferases (Nat)"/>
    <property type="match status" value="1"/>
</dbReference>
<dbReference type="AlphaFoldDB" id="A0A4Q2L4D5"/>
<dbReference type="CDD" id="cd04301">
    <property type="entry name" value="NAT_SF"/>
    <property type="match status" value="1"/>
</dbReference>
<dbReference type="InterPro" id="IPR041380">
    <property type="entry name" value="Acetyltransf_17"/>
</dbReference>
<comment type="caution">
    <text evidence="7">The sequence shown here is derived from an EMBL/GenBank/DDBJ whole genome shotgun (WGS) entry which is preliminary data.</text>
</comment>
<name>A0A4Q2L4D5_9MICO</name>
<dbReference type="EMBL" id="SDPN01000002">
    <property type="protein sequence ID" value="RXZ73064.1"/>
    <property type="molecule type" value="Genomic_DNA"/>
</dbReference>
<evidence type="ECO:0000256" key="1">
    <source>
        <dbReference type="ARBA" id="ARBA00009213"/>
    </source>
</evidence>
<evidence type="ECO:0000259" key="6">
    <source>
        <dbReference type="PROSITE" id="PS51186"/>
    </source>
</evidence>
<evidence type="ECO:0000313" key="8">
    <source>
        <dbReference type="Proteomes" id="UP000293865"/>
    </source>
</evidence>
<dbReference type="Proteomes" id="UP000293865">
    <property type="component" value="Unassembled WGS sequence"/>
</dbReference>
<evidence type="ECO:0000256" key="3">
    <source>
        <dbReference type="ARBA" id="ARBA00023315"/>
    </source>
</evidence>
<organism evidence="7 8">
    <name type="scientific">Agromyces albus</name>
    <dbReference type="NCBI Taxonomy" id="205332"/>
    <lineage>
        <taxon>Bacteria</taxon>
        <taxon>Bacillati</taxon>
        <taxon>Actinomycetota</taxon>
        <taxon>Actinomycetes</taxon>
        <taxon>Micrococcales</taxon>
        <taxon>Microbacteriaceae</taxon>
        <taxon>Agromyces</taxon>
    </lineage>
</organism>
<dbReference type="PROSITE" id="PS51186">
    <property type="entry name" value="GNAT"/>
    <property type="match status" value="1"/>
</dbReference>
<feature type="compositionally biased region" description="Low complexity" evidence="5">
    <location>
        <begin position="378"/>
        <end position="393"/>
    </location>
</feature>
<accession>A0A4Q2L4D5</accession>
<feature type="binding site" evidence="4">
    <location>
        <begin position="146"/>
        <end position="147"/>
    </location>
    <ligand>
        <name>acetyl-CoA</name>
        <dbReference type="ChEBI" id="CHEBI:57288"/>
    </ligand>
</feature>
<dbReference type="InterPro" id="IPR051554">
    <property type="entry name" value="Acetyltransferase_Eis"/>
</dbReference>
<comment type="subunit">
    <text evidence="4">Homohexamer; trimer of dimers.</text>
</comment>
<dbReference type="Pfam" id="PF17668">
    <property type="entry name" value="Acetyltransf_17"/>
    <property type="match status" value="1"/>
</dbReference>
<feature type="active site" description="Proton donor" evidence="4">
    <location>
        <position position="151"/>
    </location>
</feature>
<dbReference type="RefSeq" id="WP_129519251.1">
    <property type="nucleotide sequence ID" value="NZ_SDPN01000002.1"/>
</dbReference>
<feature type="region of interest" description="Disordered" evidence="5">
    <location>
        <begin position="371"/>
        <end position="400"/>
    </location>
</feature>
<feature type="domain" description="N-acetyltransferase" evidence="6">
    <location>
        <begin position="23"/>
        <end position="179"/>
    </location>
</feature>
<dbReference type="GO" id="GO:0030649">
    <property type="term" value="P:aminoglycoside antibiotic catabolic process"/>
    <property type="evidence" value="ECO:0007669"/>
    <property type="project" value="TreeGrafter"/>
</dbReference>
<feature type="binding site" evidence="4">
    <location>
        <begin position="110"/>
        <end position="112"/>
    </location>
    <ligand>
        <name>acetyl-CoA</name>
        <dbReference type="ChEBI" id="CHEBI:57288"/>
    </ligand>
</feature>
<sequence length="455" mass="49133">MSFDLQDIPLDSAASAAIAAQGLEYRLLDPGNRAALAAWIQADVRGFHRARPRKSDATHQLQVLTDRRVLGVYDPKAADRETPVATVSGWPAGLTVPGGRSVDAWAVSSVTVSPTHRRRGIARALMAGSVADARAAGAALAMLTATEATIYGRFGYAPAAQAATITIDRPRVRWIGPAAPGRLELVEPAELRNDAAALVRRAVARTPGEIDRWPGLLDRVLGLIDLERDFARATRVVRYDDEDGQPQGFVTYRITRELDEPGILDFDFLVAATDDAERALWRFLVEQDFVTAVRGRLRSIDEPVAWLLEDPRAITVSDVVDHLWVRVLDPVAALSARVYGATGTLTLEIADPDGPADGTFELEVAGNGRGELRRVDDTPSAPMATPTRAAPSTRRSRPSQGIRLGVQELGAIYLGGVRPSVLARAGRLAEVAPGSIALADRMFASERTPHLSIWF</sequence>
<dbReference type="Gene3D" id="3.40.630.30">
    <property type="match status" value="2"/>
</dbReference>
<dbReference type="InterPro" id="IPR025559">
    <property type="entry name" value="Eis_dom"/>
</dbReference>
<protein>
    <submittedName>
        <fullName evidence="7">GNAT family N-acetyltransferase</fullName>
    </submittedName>
</protein>
<dbReference type="SUPFAM" id="SSF55718">
    <property type="entry name" value="SCP-like"/>
    <property type="match status" value="1"/>
</dbReference>
<proteinExistence type="inferred from homology"/>
<dbReference type="OrthoDB" id="8399956at2"/>
<dbReference type="HAMAP" id="MF_01812">
    <property type="entry name" value="Eis"/>
    <property type="match status" value="1"/>
</dbReference>
<dbReference type="Gene3D" id="3.30.1050.10">
    <property type="entry name" value="SCP2 sterol-binding domain"/>
    <property type="match status" value="1"/>
</dbReference>
<feature type="active site" description="Proton acceptor; via carboxylate" evidence="4">
    <location>
        <position position="455"/>
    </location>
</feature>